<evidence type="ECO:0000313" key="1">
    <source>
        <dbReference type="EMBL" id="TLP71328.1"/>
    </source>
</evidence>
<dbReference type="Proteomes" id="UP000307510">
    <property type="component" value="Unassembled WGS sequence"/>
</dbReference>
<accession>A0A5R8ZY23</accession>
<proteinExistence type="predicted"/>
<organism evidence="1 2">
    <name type="scientific">Pseudomonas nitroreducens</name>
    <dbReference type="NCBI Taxonomy" id="46680"/>
    <lineage>
        <taxon>Bacteria</taxon>
        <taxon>Pseudomonadati</taxon>
        <taxon>Pseudomonadota</taxon>
        <taxon>Gammaproteobacteria</taxon>
        <taxon>Pseudomonadales</taxon>
        <taxon>Pseudomonadaceae</taxon>
        <taxon>Pseudomonas</taxon>
    </lineage>
</organism>
<dbReference type="RefSeq" id="WP_138215528.1">
    <property type="nucleotide sequence ID" value="NZ_VASG01000006.1"/>
</dbReference>
<comment type="caution">
    <text evidence="1">The sequence shown here is derived from an EMBL/GenBank/DDBJ whole genome shotgun (WGS) entry which is preliminary data.</text>
</comment>
<protein>
    <submittedName>
        <fullName evidence="1">Uncharacterized protein</fullName>
    </submittedName>
</protein>
<reference evidence="2" key="2">
    <citation type="submission" date="2019-06" db="EMBL/GenBank/DDBJ databases">
        <title>AzeR, a transcriptional regulator that responds to azelaic acid in Pseudomonas nitroreducens.</title>
        <authorList>
            <person name="Bez C."/>
            <person name="Javvadi S.G."/>
            <person name="Bertani I."/>
            <person name="Devescovi G."/>
            <person name="Studholme D.J."/>
            <person name="Geller A."/>
            <person name="Levy A."/>
            <person name="Venturi V."/>
        </authorList>
    </citation>
    <scope>NUCLEOTIDE SEQUENCE [LARGE SCALE GENOMIC DNA]</scope>
    <source>
        <strain evidence="2">DSM 9128</strain>
    </source>
</reference>
<evidence type="ECO:0000313" key="2">
    <source>
        <dbReference type="Proteomes" id="UP000307510"/>
    </source>
</evidence>
<name>A0A5R8ZY23_PSENT</name>
<reference evidence="1 2" key="1">
    <citation type="submission" date="2019-05" db="EMBL/GenBank/DDBJ databases">
        <authorList>
            <person name="Moore K."/>
            <person name="O'Neill P."/>
            <person name="Farbos A."/>
            <person name="Studholme D.J."/>
        </authorList>
    </citation>
    <scope>NUCLEOTIDE SEQUENCE [LARGE SCALE GENOMIC DNA]</scope>
    <source>
        <strain evidence="1 2">DSM 9128</strain>
    </source>
</reference>
<gene>
    <name evidence="1" type="ORF">FEA48_21120</name>
</gene>
<sequence>MQQLNIHPQLAQLLQQTAAAREAFMQRRTVVVEKPAYQVRPTGRGFYHIIDTATDKAAGFRRSYAEALAYAARLTIRKRDDIGSEG</sequence>
<dbReference type="AlphaFoldDB" id="A0A5R8ZY23"/>
<dbReference type="EMBL" id="VASG01000006">
    <property type="protein sequence ID" value="TLP71328.1"/>
    <property type="molecule type" value="Genomic_DNA"/>
</dbReference>